<dbReference type="GO" id="GO:0016020">
    <property type="term" value="C:membrane"/>
    <property type="evidence" value="ECO:0007669"/>
    <property type="project" value="InterPro"/>
</dbReference>
<organism evidence="3 4">
    <name type="scientific">Chrysochromulina tobinii</name>
    <dbReference type="NCBI Taxonomy" id="1460289"/>
    <lineage>
        <taxon>Eukaryota</taxon>
        <taxon>Haptista</taxon>
        <taxon>Haptophyta</taxon>
        <taxon>Prymnesiophyceae</taxon>
        <taxon>Prymnesiales</taxon>
        <taxon>Chrysochromulinaceae</taxon>
        <taxon>Chrysochromulina</taxon>
    </lineage>
</organism>
<comment type="caution">
    <text evidence="3">The sequence shown here is derived from an EMBL/GenBank/DDBJ whole genome shotgun (WGS) entry which is preliminary data.</text>
</comment>
<dbReference type="GO" id="GO:0005524">
    <property type="term" value="F:ATP binding"/>
    <property type="evidence" value="ECO:0007669"/>
    <property type="project" value="InterPro"/>
</dbReference>
<dbReference type="InterPro" id="IPR011115">
    <property type="entry name" value="SecA_DEAD"/>
</dbReference>
<feature type="region of interest" description="Disordered" evidence="1">
    <location>
        <begin position="260"/>
        <end position="426"/>
    </location>
</feature>
<name>A0A0M0JTU3_9EUKA</name>
<feature type="compositionally biased region" description="Polar residues" evidence="1">
    <location>
        <begin position="312"/>
        <end position="323"/>
    </location>
</feature>
<evidence type="ECO:0000313" key="4">
    <source>
        <dbReference type="Proteomes" id="UP000037460"/>
    </source>
</evidence>
<dbReference type="InterPro" id="IPR027417">
    <property type="entry name" value="P-loop_NTPase"/>
</dbReference>
<dbReference type="Proteomes" id="UP000037460">
    <property type="component" value="Unassembled WGS sequence"/>
</dbReference>
<dbReference type="GO" id="GO:0006886">
    <property type="term" value="P:intracellular protein transport"/>
    <property type="evidence" value="ECO:0007669"/>
    <property type="project" value="InterPro"/>
</dbReference>
<dbReference type="GO" id="GO:0017038">
    <property type="term" value="P:protein import"/>
    <property type="evidence" value="ECO:0007669"/>
    <property type="project" value="InterPro"/>
</dbReference>
<dbReference type="SUPFAM" id="SSF52540">
    <property type="entry name" value="P-loop containing nucleoside triphosphate hydrolases"/>
    <property type="match status" value="1"/>
</dbReference>
<accession>A0A0M0JTU3</accession>
<evidence type="ECO:0000259" key="2">
    <source>
        <dbReference type="Pfam" id="PF07517"/>
    </source>
</evidence>
<proteinExistence type="predicted"/>
<feature type="compositionally biased region" description="Polar residues" evidence="1">
    <location>
        <begin position="349"/>
        <end position="378"/>
    </location>
</feature>
<dbReference type="Gene3D" id="3.40.50.300">
    <property type="entry name" value="P-loop containing nucleotide triphosphate hydrolases"/>
    <property type="match status" value="2"/>
</dbReference>
<dbReference type="InterPro" id="IPR000185">
    <property type="entry name" value="SecA"/>
</dbReference>
<feature type="compositionally biased region" description="Polar residues" evidence="1">
    <location>
        <begin position="394"/>
        <end position="403"/>
    </location>
</feature>
<evidence type="ECO:0000256" key="1">
    <source>
        <dbReference type="SAM" id="MobiDB-lite"/>
    </source>
</evidence>
<sequence>MNVDVDGNERIVLALASLFVEQPDRLTGFQCLVPSIFETYLVKGSPLRARLCKQLVEGGMDAATVQRISEDDRLVAQRFFWSAPGLKLFGDHPDLQDEGKLTALLTDAVRQQPAILSAFMLSVAARATTSAANGATKAPVSIKTVCKVGVIALCTNVRELGIVKHSINPPVPINEAVAVLLEIALTSGEAYDGVLCGCDADDDATTALLDAFAAHYFRVKLGVAARSRMSLEKESSADSSAADDSFRKLKHSASARLDEALRSPQLGATDQPLKSTSPQSSSRRRRSLSAESVLWELDGPLMSTWPRGNTDGPEQSLLQSRRPSNGHAAPTDALPTSEASDETRRTELENSTPSVAPNTAAKSPRQASSLPSSPQLYSTPIEFDLPQAPLTPAAGSTTEQTSETPDKTAVLADSPDKTGSTELPEETKRNERVVMCLATLFVARPAKLTAFAQLVPQVFDTYLALGSAPRAELNKLLMEKAFDENLEKLFSETDELVKAPFFWHVDTMRLCTKQCIQKEYRLLNSATLQTQDGVKLHLYSRLLALLLKLAAAGSADAVEITRRTKEVLDQFERNPDQQHFLLSIFLTLQARVDTCIEDFADFPLPVLSEVAANGVHTIASVRAPGMELCEKAMTTLLEGYVTNKKPADWKDLFREATNVAFMVKYMFRESVTLAKTIFTFIADDKNQYKKLPQAAEAQATIKKLVSTTLQAYGNVGLYDPAQLATIDFLNHPEELVALVQAGKELNANQPDMLLLADIATNWMRYMIDRGFPPLTPHHTQSFVVLMMARFFGDVVKPPSPAESSEGALLPYKSSSWSTKIMGEKSKLNAKTFIAQMATGEGKSIVIAMLAVFMVKQFGMKVHVLENNEGLLLRDYATNAPFYDRFGIKSGKDLSDPDTQICYCLKAPINKQFLRNMMEGKLVLDRTVLIVDEVDDLIVNERPNAHYVKPDREYTPSMIKCLAALKAGKGMPAGVDESLWHRAVQDMETAHTKQEGVHYRIITNEKNQATCVQLDASGQVPKVTLTSPWLKALNYVRCGIEPSAESHYACVCTPYVFNRYAAIFGLTGSVGGKAELAYLTKTYNAVKFNVPRFLDTCTSTPQKVLTNHGVELLKNAKEQTARVVELCAQYFRKVPVLVICSSAEELSRMHSAISDAQGALGEEFANEVQRFSMFDARGVSLRNEWQTIIDDATKRLGTTDDNRCRITVTDKFGGRGHDFQVVDKQANENGGMLVIATSVPDEREWIQWKGRTARQDRPGQFYVILAQDSKVFTNNKELLNKVKKAKHESGDLKGQPDHDARIEVLLDAADEGIGSKLKEYGGEQATGEKLNAVSEAHFKRDPRSFDDPWPNGSESDRALRGFLMSNHDAPPDVIVERARERLAIDLR</sequence>
<keyword evidence="4" id="KW-1185">Reference proteome</keyword>
<dbReference type="OrthoDB" id="27934at2759"/>
<protein>
    <recommendedName>
        <fullName evidence="2">SecA DEAD-like N-terminal domain-containing protein</fullName>
    </recommendedName>
</protein>
<dbReference type="PANTHER" id="PTHR30612">
    <property type="entry name" value="SECA INNER MEMBRANE COMPONENT OF SEC PROTEIN SECRETION SYSTEM"/>
    <property type="match status" value="1"/>
</dbReference>
<gene>
    <name evidence="3" type="ORF">Ctob_013616</name>
</gene>
<dbReference type="PANTHER" id="PTHR30612:SF0">
    <property type="entry name" value="CHLOROPLAST PROTEIN-TRANSPORTING ATPASE"/>
    <property type="match status" value="1"/>
</dbReference>
<dbReference type="GO" id="GO:0006605">
    <property type="term" value="P:protein targeting"/>
    <property type="evidence" value="ECO:0007669"/>
    <property type="project" value="InterPro"/>
</dbReference>
<reference evidence="4" key="1">
    <citation type="journal article" date="2015" name="PLoS Genet.">
        <title>Genome Sequence and Transcriptome Analyses of Chrysochromulina tobin: Metabolic Tools for Enhanced Algal Fitness in the Prominent Order Prymnesiales (Haptophyceae).</title>
        <authorList>
            <person name="Hovde B.T."/>
            <person name="Deodato C.R."/>
            <person name="Hunsperger H.M."/>
            <person name="Ryken S.A."/>
            <person name="Yost W."/>
            <person name="Jha R.K."/>
            <person name="Patterson J."/>
            <person name="Monnat R.J. Jr."/>
            <person name="Barlow S.B."/>
            <person name="Starkenburg S.R."/>
            <person name="Cattolico R.A."/>
        </authorList>
    </citation>
    <scope>NUCLEOTIDE SEQUENCE</scope>
    <source>
        <strain evidence="4">CCMP291</strain>
    </source>
</reference>
<feature type="domain" description="SecA DEAD-like N-terminal" evidence="2">
    <location>
        <begin position="831"/>
        <end position="1069"/>
    </location>
</feature>
<dbReference type="EMBL" id="JWZX01002321">
    <property type="protein sequence ID" value="KOO29959.1"/>
    <property type="molecule type" value="Genomic_DNA"/>
</dbReference>
<dbReference type="Pfam" id="PF07517">
    <property type="entry name" value="SecA_DEAD"/>
    <property type="match status" value="1"/>
</dbReference>
<evidence type="ECO:0000313" key="3">
    <source>
        <dbReference type="EMBL" id="KOO29959.1"/>
    </source>
</evidence>